<keyword evidence="4" id="KW-1185">Reference proteome</keyword>
<dbReference type="PANTHER" id="PTHR47751">
    <property type="entry name" value="SUPERFAMILY HYDROLASE, PUTATIVE (AFU_ORTHOLOGUE AFUA_2G16580)-RELATED"/>
    <property type="match status" value="1"/>
</dbReference>
<protein>
    <recommendedName>
        <fullName evidence="2">Serine aminopeptidase S33 domain-containing protein</fullName>
    </recommendedName>
</protein>
<dbReference type="AlphaFoldDB" id="A0AAW0QJ23"/>
<organism evidence="3 4">
    <name type="scientific">Apiospora kogelbergensis</name>
    <dbReference type="NCBI Taxonomy" id="1337665"/>
    <lineage>
        <taxon>Eukaryota</taxon>
        <taxon>Fungi</taxon>
        <taxon>Dikarya</taxon>
        <taxon>Ascomycota</taxon>
        <taxon>Pezizomycotina</taxon>
        <taxon>Sordariomycetes</taxon>
        <taxon>Xylariomycetidae</taxon>
        <taxon>Amphisphaeriales</taxon>
        <taxon>Apiosporaceae</taxon>
        <taxon>Apiospora</taxon>
    </lineage>
</organism>
<dbReference type="InterPro" id="IPR051411">
    <property type="entry name" value="Polyketide_trans_af380"/>
</dbReference>
<dbReference type="SUPFAM" id="SSF53474">
    <property type="entry name" value="alpha/beta-Hydrolases"/>
    <property type="match status" value="1"/>
</dbReference>
<comment type="similarity">
    <text evidence="1">Belongs to the polyketide transferase af380 family.</text>
</comment>
<proteinExistence type="inferred from homology"/>
<dbReference type="Proteomes" id="UP001392437">
    <property type="component" value="Unassembled WGS sequence"/>
</dbReference>
<comment type="caution">
    <text evidence="3">The sequence shown here is derived from an EMBL/GenBank/DDBJ whole genome shotgun (WGS) entry which is preliminary data.</text>
</comment>
<sequence>MTTHSLAECRMLDGTIIKGWFYATEKPAPAIIMSHGFNCVKEMTLPEVAETFHSSGFNVFLYDARSVGEVMENHAICLIRCVLPRTCPVSSDIFTYVADPSTVDSRNIALWGMSFGAAVSACSAAVDRRPKAVVMVCPLFTYVQPHLADKAFALLIKDRISQLRGNEPYSLAPFTPRGDNPIGMGGAGGPGGVESYNLMTRASQLDHPDFRDQISLQTYQKLAMWRPMAYLDMMKAPVMMVIPEFDNISSPSEQQEAFDMIKSSKKLHWAKGSGHLSILTGEGSSEMILDTVRWLQEAFGVETS</sequence>
<dbReference type="Gene3D" id="3.40.50.1820">
    <property type="entry name" value="alpha/beta hydrolase"/>
    <property type="match status" value="1"/>
</dbReference>
<dbReference type="PANTHER" id="PTHR47751:SF2">
    <property type="entry name" value="DLTD N-TERMINAL DOMAIN PROTEIN (AFU_ORTHOLOGUE AFUA_8G00380)-RELATED"/>
    <property type="match status" value="1"/>
</dbReference>
<gene>
    <name evidence="3" type="ORF">PG999_008891</name>
</gene>
<dbReference type="EMBL" id="JAQQWP010000008">
    <property type="protein sequence ID" value="KAK8105532.1"/>
    <property type="molecule type" value="Genomic_DNA"/>
</dbReference>
<evidence type="ECO:0000259" key="2">
    <source>
        <dbReference type="Pfam" id="PF12146"/>
    </source>
</evidence>
<dbReference type="InterPro" id="IPR029058">
    <property type="entry name" value="AB_hydrolase_fold"/>
</dbReference>
<accession>A0AAW0QJ23</accession>
<evidence type="ECO:0000313" key="3">
    <source>
        <dbReference type="EMBL" id="KAK8105532.1"/>
    </source>
</evidence>
<dbReference type="InterPro" id="IPR022742">
    <property type="entry name" value="Hydrolase_4"/>
</dbReference>
<name>A0AAW0QJ23_9PEZI</name>
<dbReference type="Pfam" id="PF12146">
    <property type="entry name" value="Hydrolase_4"/>
    <property type="match status" value="1"/>
</dbReference>
<feature type="domain" description="Serine aminopeptidase S33" evidence="2">
    <location>
        <begin position="26"/>
        <end position="275"/>
    </location>
</feature>
<evidence type="ECO:0000313" key="4">
    <source>
        <dbReference type="Proteomes" id="UP001392437"/>
    </source>
</evidence>
<evidence type="ECO:0000256" key="1">
    <source>
        <dbReference type="ARBA" id="ARBA00029464"/>
    </source>
</evidence>
<reference evidence="3 4" key="1">
    <citation type="submission" date="2023-01" db="EMBL/GenBank/DDBJ databases">
        <title>Analysis of 21 Apiospora genomes using comparative genomics revels a genus with tremendous synthesis potential of carbohydrate active enzymes and secondary metabolites.</title>
        <authorList>
            <person name="Sorensen T."/>
        </authorList>
    </citation>
    <scope>NUCLEOTIDE SEQUENCE [LARGE SCALE GENOMIC DNA]</scope>
    <source>
        <strain evidence="3 4">CBS 117206</strain>
    </source>
</reference>